<dbReference type="SUPFAM" id="SSF75217">
    <property type="entry name" value="alpha/beta knot"/>
    <property type="match status" value="1"/>
</dbReference>
<reference evidence="5 6" key="2">
    <citation type="submission" date="2009-02" db="EMBL/GenBank/DDBJ databases">
        <title>Draft genome sequence of Holdemania filiformis DSM 12042.</title>
        <authorList>
            <person name="Sudarsanam P."/>
            <person name="Ley R."/>
            <person name="Guruge J."/>
            <person name="Turnbaugh P.J."/>
            <person name="Mahowald M."/>
            <person name="Liep D."/>
            <person name="Gordon J."/>
        </authorList>
    </citation>
    <scope>NUCLEOTIDE SEQUENCE [LARGE SCALE GENOMIC DNA]</scope>
    <source>
        <strain evidence="5 6">DSM 12042</strain>
    </source>
</reference>
<dbReference type="GO" id="GO:0032259">
    <property type="term" value="P:methylation"/>
    <property type="evidence" value="ECO:0007669"/>
    <property type="project" value="UniProtKB-KW"/>
</dbReference>
<proteinExistence type="inferred from homology"/>
<dbReference type="InterPro" id="IPR001537">
    <property type="entry name" value="SpoU_MeTrfase"/>
</dbReference>
<dbReference type="InterPro" id="IPR029026">
    <property type="entry name" value="tRNA_m1G_MTases_N"/>
</dbReference>
<evidence type="ECO:0000259" key="4">
    <source>
        <dbReference type="SMART" id="SM00967"/>
    </source>
</evidence>
<dbReference type="InterPro" id="IPR029028">
    <property type="entry name" value="Alpha/beta_knot_MTases"/>
</dbReference>
<sequence>MKRFGIKMGQFQDETGGQSMAQWIYGKNAVMQILKSKKKVEKALVAEGAKFPEAETLLKNRRIPTQRVSRKELDKCCMDTHHQGIALYCEDYKTVSVEEMLERIPSGKLGTIVILDELEDPHNLGAVLRTCDAVGADGVILRKNRSVSLNSTVAKVSTGAIETVPVAMVANLTQTLKQLKEKGYWVYGTDMRNAQDYRQPAFDTPVALVIGSEGKGISRLVKEECDVMLTLPMEGTISSLNASVACAVLLYQIHAKRFPLK</sequence>
<dbReference type="GO" id="GO:0005829">
    <property type="term" value="C:cytosol"/>
    <property type="evidence" value="ECO:0007669"/>
    <property type="project" value="TreeGrafter"/>
</dbReference>
<accession>B9Y2W5</accession>
<gene>
    <name evidence="5" type="ORF">HOLDEFILI_00140</name>
</gene>
<dbReference type="eggNOG" id="COG0566">
    <property type="taxonomic scope" value="Bacteria"/>
</dbReference>
<dbReference type="Pfam" id="PF08032">
    <property type="entry name" value="SpoU_sub_bind"/>
    <property type="match status" value="1"/>
</dbReference>
<dbReference type="AlphaFoldDB" id="B9Y2W5"/>
<name>B9Y2W5_9FIRM</name>
<feature type="domain" description="RNA 2-O ribose methyltransferase substrate binding" evidence="4">
    <location>
        <begin position="23"/>
        <end position="95"/>
    </location>
</feature>
<dbReference type="Proteomes" id="UP000005950">
    <property type="component" value="Unassembled WGS sequence"/>
</dbReference>
<dbReference type="STRING" id="545696.HOLDEFILI_00140"/>
<evidence type="ECO:0000313" key="5">
    <source>
        <dbReference type="EMBL" id="EEF69690.1"/>
    </source>
</evidence>
<dbReference type="InterPro" id="IPR004441">
    <property type="entry name" value="rRNA_MeTrfase_TrmH"/>
</dbReference>
<dbReference type="GO" id="GO:0003723">
    <property type="term" value="F:RNA binding"/>
    <property type="evidence" value="ECO:0007669"/>
    <property type="project" value="InterPro"/>
</dbReference>
<dbReference type="SMART" id="SM00967">
    <property type="entry name" value="SpoU_sub_bind"/>
    <property type="match status" value="1"/>
</dbReference>
<dbReference type="FunFam" id="3.40.1280.10:FF:000008">
    <property type="entry name" value="Group 3 RNA methyltransferase TrmH"/>
    <property type="match status" value="1"/>
</dbReference>
<dbReference type="Pfam" id="PF00588">
    <property type="entry name" value="SpoU_methylase"/>
    <property type="match status" value="1"/>
</dbReference>
<dbReference type="InterPro" id="IPR013123">
    <property type="entry name" value="SpoU_subst-bd"/>
</dbReference>
<dbReference type="Gene3D" id="3.40.1280.10">
    <property type="match status" value="1"/>
</dbReference>
<dbReference type="NCBIfam" id="TIGR00186">
    <property type="entry name" value="rRNA_methyl_3"/>
    <property type="match status" value="1"/>
</dbReference>
<evidence type="ECO:0000313" key="6">
    <source>
        <dbReference type="Proteomes" id="UP000005950"/>
    </source>
</evidence>
<keyword evidence="3 5" id="KW-0808">Transferase</keyword>
<dbReference type="SUPFAM" id="SSF55315">
    <property type="entry name" value="L30e-like"/>
    <property type="match status" value="1"/>
</dbReference>
<dbReference type="GO" id="GO:0008173">
    <property type="term" value="F:RNA methyltransferase activity"/>
    <property type="evidence" value="ECO:0007669"/>
    <property type="project" value="InterPro"/>
</dbReference>
<dbReference type="CDD" id="cd18103">
    <property type="entry name" value="SpoU-like_RlmB"/>
    <property type="match status" value="1"/>
</dbReference>
<protein>
    <submittedName>
        <fullName evidence="5">RNA methyltransferase, TrmH family, group 3</fullName>
    </submittedName>
</protein>
<comment type="similarity">
    <text evidence="1">Belongs to the class IV-like SAM-binding methyltransferase superfamily. RNA methyltransferase TrmH family.</text>
</comment>
<dbReference type="Gene3D" id="3.30.1330.30">
    <property type="match status" value="1"/>
</dbReference>
<organism evidence="5 6">
    <name type="scientific">Holdemania filiformis DSM 12042</name>
    <dbReference type="NCBI Taxonomy" id="545696"/>
    <lineage>
        <taxon>Bacteria</taxon>
        <taxon>Bacillati</taxon>
        <taxon>Bacillota</taxon>
        <taxon>Erysipelotrichia</taxon>
        <taxon>Erysipelotrichales</taxon>
        <taxon>Erysipelotrichaceae</taxon>
        <taxon>Holdemania</taxon>
    </lineage>
</organism>
<dbReference type="HOGENOM" id="CLU_021322_0_1_9"/>
<keyword evidence="2 5" id="KW-0489">Methyltransferase</keyword>
<dbReference type="PANTHER" id="PTHR46429">
    <property type="entry name" value="23S RRNA (GUANOSINE-2'-O-)-METHYLTRANSFERASE RLMB"/>
    <property type="match status" value="1"/>
</dbReference>
<reference evidence="5 6" key="1">
    <citation type="submission" date="2008-12" db="EMBL/GenBank/DDBJ databases">
        <authorList>
            <person name="Fulton L."/>
            <person name="Clifton S."/>
            <person name="Fulton B."/>
            <person name="Xu J."/>
            <person name="Minx P."/>
            <person name="Pepin K.H."/>
            <person name="Johnson M."/>
            <person name="Bhonagiri V."/>
            <person name="Nash W.E."/>
            <person name="Mardis E.R."/>
            <person name="Wilson R.K."/>
        </authorList>
    </citation>
    <scope>NUCLEOTIDE SEQUENCE [LARGE SCALE GENOMIC DNA]</scope>
    <source>
        <strain evidence="5 6">DSM 12042</strain>
    </source>
</reference>
<comment type="caution">
    <text evidence="5">The sequence shown here is derived from an EMBL/GenBank/DDBJ whole genome shotgun (WGS) entry which is preliminary data.</text>
</comment>
<evidence type="ECO:0000256" key="1">
    <source>
        <dbReference type="ARBA" id="ARBA00007228"/>
    </source>
</evidence>
<dbReference type="EMBL" id="ACCF01000006">
    <property type="protein sequence ID" value="EEF69690.1"/>
    <property type="molecule type" value="Genomic_DNA"/>
</dbReference>
<dbReference type="GO" id="GO:0006396">
    <property type="term" value="P:RNA processing"/>
    <property type="evidence" value="ECO:0007669"/>
    <property type="project" value="InterPro"/>
</dbReference>
<evidence type="ECO:0000256" key="3">
    <source>
        <dbReference type="ARBA" id="ARBA00022679"/>
    </source>
</evidence>
<dbReference type="PANTHER" id="PTHR46429:SF1">
    <property type="entry name" value="23S RRNA (GUANOSINE-2'-O-)-METHYLTRANSFERASE RLMB"/>
    <property type="match status" value="1"/>
</dbReference>
<dbReference type="InterPro" id="IPR029064">
    <property type="entry name" value="Ribosomal_eL30-like_sf"/>
</dbReference>
<evidence type="ECO:0000256" key="2">
    <source>
        <dbReference type="ARBA" id="ARBA00022603"/>
    </source>
</evidence>